<reference evidence="1" key="1">
    <citation type="submission" date="2021-02" db="EMBL/GenBank/DDBJ databases">
        <title>Metagenome-assembled genomes from human diarrheal sample B26.</title>
        <authorList>
            <person name="Ateba T.P."/>
            <person name="Alayande K.A."/>
            <person name="Mwanza M."/>
        </authorList>
    </citation>
    <scope>NUCLEOTIDE SEQUENCE</scope>
    <source>
        <strain evidence="1">06WH</strain>
    </source>
</reference>
<gene>
    <name evidence="1" type="ORF">JTJ23_02915</name>
</gene>
<dbReference type="AlphaFoldDB" id="A0A938ZAP6"/>
<dbReference type="EMBL" id="JAFHBD010000009">
    <property type="protein sequence ID" value="MBN2952554.1"/>
    <property type="molecule type" value="Genomic_DNA"/>
</dbReference>
<protein>
    <submittedName>
        <fullName evidence="1">CopG family transcriptional regulator</fullName>
    </submittedName>
</protein>
<evidence type="ECO:0000313" key="2">
    <source>
        <dbReference type="Proteomes" id="UP000737612"/>
    </source>
</evidence>
<proteinExistence type="predicted"/>
<name>A0A938ZAP6_9FIRM</name>
<sequence length="71" mass="8496">MGITNDHTHKKMGRPIIGKLKCYDIKVRVDEDMHGSLLKYCEEHNTKKAEFIREAIKEKLERELREKRTKK</sequence>
<comment type="caution">
    <text evidence="1">The sequence shown here is derived from an EMBL/GenBank/DDBJ whole genome shotgun (WGS) entry which is preliminary data.</text>
</comment>
<accession>A0A938ZAP6</accession>
<evidence type="ECO:0000313" key="1">
    <source>
        <dbReference type="EMBL" id="MBN2952554.1"/>
    </source>
</evidence>
<dbReference type="Proteomes" id="UP000737612">
    <property type="component" value="Unassembled WGS sequence"/>
</dbReference>
<organism evidence="1 2">
    <name type="scientific">Fusicatenibacter saccharivorans</name>
    <dbReference type="NCBI Taxonomy" id="1150298"/>
    <lineage>
        <taxon>Bacteria</taxon>
        <taxon>Bacillati</taxon>
        <taxon>Bacillota</taxon>
        <taxon>Clostridia</taxon>
        <taxon>Lachnospirales</taxon>
        <taxon>Lachnospiraceae</taxon>
        <taxon>Fusicatenibacter</taxon>
    </lineage>
</organism>